<sequence>MVDSSHNEYVADSEDEDLLVGPSSDVLNTSLPAHSIQTPDTSIDISTGAAPHIPSLPPIAVLPQASASSNSPSEVASSGHNHTKPSASPPQHITEHALSTKGLLAPTAAVSNESSSEPTKPRPRPKPRPVRKIHAPADPTDSSLLNPPLIAAHATASTTKLPRLAPLLPAIVPEFVGDIAERTKMRSRIKTTKAGQKRKSITSDVVELTSDSEDEMSLLPSAKSRTKGKAKETIPKSIPRRSAKRLKVSDDSDAPPSTLNTLPVTTSELTHLSSQLPPSDPPFSSSYVPPISCPRAVSSPPSSPIPRVPSRKRKRLGVPYSDDDEPSHADDKDSQKLMPPPPPRLAPTTAESSRSLPPTTSTSAEAGPSSDKGISSKTKSKGRRSKVADETENWTELSKPEGKGRKSVADDDDIWTDKPKSKPARKNQRKKDTATHVEGADTTGNGAKGRERGKGKGRQTEQPMIMEVVVSPLKRSSPQKPSHNPDEEREPSMVIDASTTMQDNFSVEIRRGMPGDVRERTPEPSTAISRWEGNKQEGKGKERAKKRAILSSDEEDSDSSLTAAKTEEKQENNMRESSHNTPRIANVTPPRGPLSTAASISRSSLMIPKTTSTPMAELIRRANSKPSSPFATSRSGYSTFAKSSKSMLRRIAPLHPNRRTPPPPPPRPPPPKKTKKQLEMEEQWELELEESVEGWFAMSDEERAALRRAKRDAVFGYDD</sequence>
<protein>
    <submittedName>
        <fullName evidence="1">Uncharacterized protein</fullName>
    </submittedName>
</protein>
<dbReference type="Proteomes" id="UP001055072">
    <property type="component" value="Unassembled WGS sequence"/>
</dbReference>
<gene>
    <name evidence="1" type="ORF">BDY19DRAFT_1036112</name>
</gene>
<name>A0ACB8U7L9_9APHY</name>
<dbReference type="EMBL" id="MU274908">
    <property type="protein sequence ID" value="KAI0090149.1"/>
    <property type="molecule type" value="Genomic_DNA"/>
</dbReference>
<organism evidence="1 2">
    <name type="scientific">Irpex rosettiformis</name>
    <dbReference type="NCBI Taxonomy" id="378272"/>
    <lineage>
        <taxon>Eukaryota</taxon>
        <taxon>Fungi</taxon>
        <taxon>Dikarya</taxon>
        <taxon>Basidiomycota</taxon>
        <taxon>Agaricomycotina</taxon>
        <taxon>Agaricomycetes</taxon>
        <taxon>Polyporales</taxon>
        <taxon>Irpicaceae</taxon>
        <taxon>Irpex</taxon>
    </lineage>
</organism>
<evidence type="ECO:0000313" key="2">
    <source>
        <dbReference type="Proteomes" id="UP001055072"/>
    </source>
</evidence>
<proteinExistence type="predicted"/>
<comment type="caution">
    <text evidence="1">The sequence shown here is derived from an EMBL/GenBank/DDBJ whole genome shotgun (WGS) entry which is preliminary data.</text>
</comment>
<evidence type="ECO:0000313" key="1">
    <source>
        <dbReference type="EMBL" id="KAI0090149.1"/>
    </source>
</evidence>
<accession>A0ACB8U7L9</accession>
<reference evidence="1" key="1">
    <citation type="journal article" date="2021" name="Environ. Microbiol.">
        <title>Gene family expansions and transcriptome signatures uncover fungal adaptations to wood decay.</title>
        <authorList>
            <person name="Hage H."/>
            <person name="Miyauchi S."/>
            <person name="Viragh M."/>
            <person name="Drula E."/>
            <person name="Min B."/>
            <person name="Chaduli D."/>
            <person name="Navarro D."/>
            <person name="Favel A."/>
            <person name="Norest M."/>
            <person name="Lesage-Meessen L."/>
            <person name="Balint B."/>
            <person name="Merenyi Z."/>
            <person name="de Eugenio L."/>
            <person name="Morin E."/>
            <person name="Martinez A.T."/>
            <person name="Baldrian P."/>
            <person name="Stursova M."/>
            <person name="Martinez M.J."/>
            <person name="Novotny C."/>
            <person name="Magnuson J.K."/>
            <person name="Spatafora J.W."/>
            <person name="Maurice S."/>
            <person name="Pangilinan J."/>
            <person name="Andreopoulos W."/>
            <person name="LaButti K."/>
            <person name="Hundley H."/>
            <person name="Na H."/>
            <person name="Kuo A."/>
            <person name="Barry K."/>
            <person name="Lipzen A."/>
            <person name="Henrissat B."/>
            <person name="Riley R."/>
            <person name="Ahrendt S."/>
            <person name="Nagy L.G."/>
            <person name="Grigoriev I.V."/>
            <person name="Martin F."/>
            <person name="Rosso M.N."/>
        </authorList>
    </citation>
    <scope>NUCLEOTIDE SEQUENCE</scope>
    <source>
        <strain evidence="1">CBS 384.51</strain>
    </source>
</reference>
<keyword evidence="2" id="KW-1185">Reference proteome</keyword>